<gene>
    <name evidence="1" type="ORF">CBRE1094_LOCUS35085</name>
</gene>
<protein>
    <submittedName>
        <fullName evidence="1">Uncharacterized protein</fullName>
    </submittedName>
</protein>
<organism evidence="1">
    <name type="scientific">Haptolina brevifila</name>
    <dbReference type="NCBI Taxonomy" id="156173"/>
    <lineage>
        <taxon>Eukaryota</taxon>
        <taxon>Haptista</taxon>
        <taxon>Haptophyta</taxon>
        <taxon>Prymnesiophyceae</taxon>
        <taxon>Prymnesiales</taxon>
        <taxon>Prymnesiaceae</taxon>
        <taxon>Haptolina</taxon>
    </lineage>
</organism>
<dbReference type="EMBL" id="HBGU01064384">
    <property type="protein sequence ID" value="CAD9522906.1"/>
    <property type="molecule type" value="Transcribed_RNA"/>
</dbReference>
<name>A0A7S2ILC3_9EUKA</name>
<dbReference type="AlphaFoldDB" id="A0A7S2ILC3"/>
<reference evidence="1" key="1">
    <citation type="submission" date="2021-01" db="EMBL/GenBank/DDBJ databases">
        <authorList>
            <person name="Corre E."/>
            <person name="Pelletier E."/>
            <person name="Niang G."/>
            <person name="Scheremetjew M."/>
            <person name="Finn R."/>
            <person name="Kale V."/>
            <person name="Holt S."/>
            <person name="Cochrane G."/>
            <person name="Meng A."/>
            <person name="Brown T."/>
            <person name="Cohen L."/>
        </authorList>
    </citation>
    <scope>NUCLEOTIDE SEQUENCE</scope>
    <source>
        <strain evidence="1">UTEX LB 985</strain>
    </source>
</reference>
<accession>A0A7S2ILC3</accession>
<evidence type="ECO:0000313" key="1">
    <source>
        <dbReference type="EMBL" id="CAD9522906.1"/>
    </source>
</evidence>
<sequence>MQKLRMQWLRMQKLRKLGPREAGGAPEVRVTVWAGRGTLLMPLAANRSPSMDTAVPYTEDCRGALVCPRARIGCLCIRQIGCHPTREMRTGHGGGDRHILEALRRAARLVSICAVGK</sequence>
<proteinExistence type="predicted"/>